<dbReference type="EMBL" id="QLYX01000005">
    <property type="protein sequence ID" value="RAY14781.1"/>
    <property type="molecule type" value="Genomic_DNA"/>
</dbReference>
<dbReference type="InterPro" id="IPR002716">
    <property type="entry name" value="PIN_dom"/>
</dbReference>
<dbReference type="InterPro" id="IPR029060">
    <property type="entry name" value="PIN-like_dom_sf"/>
</dbReference>
<evidence type="ECO:0000259" key="5">
    <source>
        <dbReference type="Pfam" id="PF13470"/>
    </source>
</evidence>
<proteinExistence type="predicted"/>
<name>A0A365H6T0_9ACTN</name>
<comment type="caution">
    <text evidence="6">The sequence shown here is derived from an EMBL/GenBank/DDBJ whole genome shotgun (WGS) entry which is preliminary data.</text>
</comment>
<dbReference type="SUPFAM" id="SSF88723">
    <property type="entry name" value="PIN domain-like"/>
    <property type="match status" value="1"/>
</dbReference>
<dbReference type="AlphaFoldDB" id="A0A365H6T0"/>
<gene>
    <name evidence="6" type="ORF">DPM19_13660</name>
</gene>
<keyword evidence="7" id="KW-1185">Reference proteome</keyword>
<sequence>MSLTTPVPTPVVFDVNVYIDAVIKGGGGSAFTHWPVLPPKTTNAAADCIGLANDAREYSLWISEHVFSNIEWTLTDLFKWSTDRIDGYLDTLTTIAERSGGAFLRDVPRSVHDCPDYEDNMILDLAVEVGALIIVSNDSDLLHMNPWRSTLILDPTRFAAIGDAHRRPGQQQR</sequence>
<feature type="domain" description="PIN" evidence="5">
    <location>
        <begin position="11"/>
        <end position="139"/>
    </location>
</feature>
<keyword evidence="1" id="KW-0540">Nuclease</keyword>
<evidence type="ECO:0000256" key="1">
    <source>
        <dbReference type="ARBA" id="ARBA00022722"/>
    </source>
</evidence>
<evidence type="ECO:0000313" key="7">
    <source>
        <dbReference type="Proteomes" id="UP000251891"/>
    </source>
</evidence>
<dbReference type="Proteomes" id="UP000251891">
    <property type="component" value="Unassembled WGS sequence"/>
</dbReference>
<dbReference type="PANTHER" id="PTHR34610:SF3">
    <property type="entry name" value="SSL7007 PROTEIN"/>
    <property type="match status" value="1"/>
</dbReference>
<dbReference type="GO" id="GO:0004518">
    <property type="term" value="F:nuclease activity"/>
    <property type="evidence" value="ECO:0007669"/>
    <property type="project" value="UniProtKB-KW"/>
</dbReference>
<accession>A0A365H6T0</accession>
<reference evidence="6 7" key="1">
    <citation type="submission" date="2018-06" db="EMBL/GenBank/DDBJ databases">
        <title>Actinomadura craniellae sp. nov. isolated from marine sponge Craniella sp.</title>
        <authorList>
            <person name="Li L."/>
            <person name="Xu Q.H."/>
            <person name="Lin H.W."/>
            <person name="Lu Y.H."/>
        </authorList>
    </citation>
    <scope>NUCLEOTIDE SEQUENCE [LARGE SCALE GENOMIC DNA]</scope>
    <source>
        <strain evidence="6 7">LHW63021</strain>
    </source>
</reference>
<dbReference type="InterPro" id="IPR002850">
    <property type="entry name" value="PIN_toxin-like"/>
</dbReference>
<keyword evidence="3" id="KW-0378">Hydrolase</keyword>
<dbReference type="GO" id="GO:0016787">
    <property type="term" value="F:hydrolase activity"/>
    <property type="evidence" value="ECO:0007669"/>
    <property type="project" value="UniProtKB-KW"/>
</dbReference>
<evidence type="ECO:0000313" key="6">
    <source>
        <dbReference type="EMBL" id="RAY14781.1"/>
    </source>
</evidence>
<dbReference type="PANTHER" id="PTHR34610">
    <property type="entry name" value="SSL7007 PROTEIN"/>
    <property type="match status" value="1"/>
</dbReference>
<evidence type="ECO:0000256" key="4">
    <source>
        <dbReference type="ARBA" id="ARBA00022842"/>
    </source>
</evidence>
<keyword evidence="2" id="KW-0479">Metal-binding</keyword>
<keyword evidence="4" id="KW-0460">Magnesium</keyword>
<evidence type="ECO:0000256" key="3">
    <source>
        <dbReference type="ARBA" id="ARBA00022801"/>
    </source>
</evidence>
<organism evidence="6 7">
    <name type="scientific">Actinomadura craniellae</name>
    <dbReference type="NCBI Taxonomy" id="2231787"/>
    <lineage>
        <taxon>Bacteria</taxon>
        <taxon>Bacillati</taxon>
        <taxon>Actinomycetota</taxon>
        <taxon>Actinomycetes</taxon>
        <taxon>Streptosporangiales</taxon>
        <taxon>Thermomonosporaceae</taxon>
        <taxon>Actinomadura</taxon>
    </lineage>
</organism>
<dbReference type="GO" id="GO:0046872">
    <property type="term" value="F:metal ion binding"/>
    <property type="evidence" value="ECO:0007669"/>
    <property type="project" value="UniProtKB-KW"/>
</dbReference>
<dbReference type="Pfam" id="PF13470">
    <property type="entry name" value="PIN_3"/>
    <property type="match status" value="1"/>
</dbReference>
<dbReference type="OrthoDB" id="3436442at2"/>
<dbReference type="RefSeq" id="WP_111867091.1">
    <property type="nucleotide sequence ID" value="NZ_QLYX01000005.1"/>
</dbReference>
<evidence type="ECO:0000256" key="2">
    <source>
        <dbReference type="ARBA" id="ARBA00022723"/>
    </source>
</evidence>
<protein>
    <recommendedName>
        <fullName evidence="5">PIN domain-containing protein</fullName>
    </recommendedName>
</protein>